<feature type="domain" description="DUF559" evidence="2">
    <location>
        <begin position="11"/>
        <end position="117"/>
    </location>
</feature>
<evidence type="ECO:0000256" key="1">
    <source>
        <dbReference type="SAM" id="MobiDB-lite"/>
    </source>
</evidence>
<dbReference type="PANTHER" id="PTHR38590:SF1">
    <property type="entry name" value="BLL0828 PROTEIN"/>
    <property type="match status" value="1"/>
</dbReference>
<dbReference type="InterPro" id="IPR011335">
    <property type="entry name" value="Restrct_endonuc-II-like"/>
</dbReference>
<dbReference type="Gene3D" id="3.40.960.10">
    <property type="entry name" value="VSR Endonuclease"/>
    <property type="match status" value="1"/>
</dbReference>
<evidence type="ECO:0000313" key="4">
    <source>
        <dbReference type="Proteomes" id="UP001216139"/>
    </source>
</evidence>
<keyword evidence="4" id="KW-1185">Reference proteome</keyword>
<proteinExistence type="predicted"/>
<evidence type="ECO:0000313" key="3">
    <source>
        <dbReference type="EMBL" id="WCT13932.1"/>
    </source>
</evidence>
<dbReference type="EMBL" id="CP117167">
    <property type="protein sequence ID" value="WCT13932.1"/>
    <property type="molecule type" value="Genomic_DNA"/>
</dbReference>
<dbReference type="InterPro" id="IPR007569">
    <property type="entry name" value="DUF559"/>
</dbReference>
<dbReference type="CDD" id="cd01038">
    <property type="entry name" value="Endonuclease_DUF559"/>
    <property type="match status" value="1"/>
</dbReference>
<feature type="region of interest" description="Disordered" evidence="1">
    <location>
        <begin position="124"/>
        <end position="144"/>
    </location>
</feature>
<keyword evidence="3" id="KW-0378">Hydrolase</keyword>
<accession>A0ABY7TE81</accession>
<dbReference type="SUPFAM" id="SSF52980">
    <property type="entry name" value="Restriction endonuclease-like"/>
    <property type="match status" value="1"/>
</dbReference>
<dbReference type="PANTHER" id="PTHR38590">
    <property type="entry name" value="BLL0828 PROTEIN"/>
    <property type="match status" value="1"/>
</dbReference>
<keyword evidence="3" id="KW-0255">Endonuclease</keyword>
<feature type="compositionally biased region" description="Polar residues" evidence="1">
    <location>
        <begin position="133"/>
        <end position="144"/>
    </location>
</feature>
<protein>
    <submittedName>
        <fullName evidence="3">Endonuclease domain-containing protein</fullName>
    </submittedName>
</protein>
<gene>
    <name evidence="3" type="ORF">PQO05_08295</name>
</gene>
<dbReference type="Proteomes" id="UP001216139">
    <property type="component" value="Chromosome"/>
</dbReference>
<dbReference type="Pfam" id="PF04480">
    <property type="entry name" value="DUF559"/>
    <property type="match status" value="1"/>
</dbReference>
<organism evidence="3 4">
    <name type="scientific">Mucilaginibacter jinjuensis</name>
    <dbReference type="NCBI Taxonomy" id="1176721"/>
    <lineage>
        <taxon>Bacteria</taxon>
        <taxon>Pseudomonadati</taxon>
        <taxon>Bacteroidota</taxon>
        <taxon>Sphingobacteriia</taxon>
        <taxon>Sphingobacteriales</taxon>
        <taxon>Sphingobacteriaceae</taxon>
        <taxon>Mucilaginibacter</taxon>
    </lineage>
</organism>
<reference evidence="3 4" key="1">
    <citation type="submission" date="2023-02" db="EMBL/GenBank/DDBJ databases">
        <title>Genome sequence of Mucilaginibacter jinjuensis strain KACC 16571.</title>
        <authorList>
            <person name="Kim S."/>
            <person name="Heo J."/>
            <person name="Kwon S.-W."/>
        </authorList>
    </citation>
    <scope>NUCLEOTIDE SEQUENCE [LARGE SCALE GENOMIC DNA]</scope>
    <source>
        <strain evidence="3 4">KACC 16571</strain>
    </source>
</reference>
<name>A0ABY7TE81_9SPHI</name>
<sequence length="144" mass="17369">MKRKIIPYNIKLKELAKKLRNDSTPGEIKLWRHLNSKQFYGYDFHRQKPLLNYIVDFYCYELNLVIELDGRYHSNEEKYNQDLIRDTELNQYDLAVIRFDESDVIHDLDNVLRTIETYILDFTSEDNKEEHTPNPSQEGKQNLQ</sequence>
<dbReference type="InterPro" id="IPR047216">
    <property type="entry name" value="Endonuclease_DUF559_bact"/>
</dbReference>
<dbReference type="RefSeq" id="WP_273632236.1">
    <property type="nucleotide sequence ID" value="NZ_CP117167.1"/>
</dbReference>
<dbReference type="GO" id="GO:0004519">
    <property type="term" value="F:endonuclease activity"/>
    <property type="evidence" value="ECO:0007669"/>
    <property type="project" value="UniProtKB-KW"/>
</dbReference>
<keyword evidence="3" id="KW-0540">Nuclease</keyword>
<evidence type="ECO:0000259" key="2">
    <source>
        <dbReference type="Pfam" id="PF04480"/>
    </source>
</evidence>